<dbReference type="Pfam" id="PF00005">
    <property type="entry name" value="ABC_tran"/>
    <property type="match status" value="1"/>
</dbReference>
<dbReference type="InterPro" id="IPR015853">
    <property type="entry name" value="ABC_transpr_FbpC"/>
</dbReference>
<dbReference type="GO" id="GO:0016887">
    <property type="term" value="F:ATP hydrolysis activity"/>
    <property type="evidence" value="ECO:0007669"/>
    <property type="project" value="InterPro"/>
</dbReference>
<dbReference type="GO" id="GO:0015697">
    <property type="term" value="P:quaternary ammonium group transport"/>
    <property type="evidence" value="ECO:0007669"/>
    <property type="project" value="UniProtKB-ARBA"/>
</dbReference>
<dbReference type="Gene3D" id="3.40.50.300">
    <property type="entry name" value="P-loop containing nucleotide triphosphate hydrolases"/>
    <property type="match status" value="1"/>
</dbReference>
<dbReference type="PROSITE" id="PS50893">
    <property type="entry name" value="ABC_TRANSPORTER_2"/>
    <property type="match status" value="1"/>
</dbReference>
<dbReference type="PANTHER" id="PTHR42781:SF4">
    <property type="entry name" value="SPERMIDINE_PUTRESCINE IMPORT ATP-BINDING PROTEIN POTA"/>
    <property type="match status" value="1"/>
</dbReference>
<dbReference type="InterPro" id="IPR050093">
    <property type="entry name" value="ABC_SmlMolc_Importer"/>
</dbReference>
<dbReference type="GO" id="GO:0005524">
    <property type="term" value="F:ATP binding"/>
    <property type="evidence" value="ECO:0007669"/>
    <property type="project" value="UniProtKB-KW"/>
</dbReference>
<feature type="domain" description="ABC transporter" evidence="9">
    <location>
        <begin position="2"/>
        <end position="232"/>
    </location>
</feature>
<dbReference type="EMBL" id="CP146598">
    <property type="protein sequence ID" value="WWY02191.1"/>
    <property type="molecule type" value="Genomic_DNA"/>
</dbReference>
<dbReference type="InterPro" id="IPR017871">
    <property type="entry name" value="ABC_transporter-like_CS"/>
</dbReference>
<evidence type="ECO:0000256" key="4">
    <source>
        <dbReference type="ARBA" id="ARBA00022741"/>
    </source>
</evidence>
<dbReference type="GO" id="GO:0015408">
    <property type="term" value="F:ABC-type ferric iron transporter activity"/>
    <property type="evidence" value="ECO:0007669"/>
    <property type="project" value="InterPro"/>
</dbReference>
<evidence type="ECO:0000256" key="5">
    <source>
        <dbReference type="ARBA" id="ARBA00022840"/>
    </source>
</evidence>
<evidence type="ECO:0000259" key="9">
    <source>
        <dbReference type="PROSITE" id="PS50893"/>
    </source>
</evidence>
<dbReference type="InterPro" id="IPR003593">
    <property type="entry name" value="AAA+_ATPase"/>
</dbReference>
<keyword evidence="5 10" id="KW-0067">ATP-binding</keyword>
<dbReference type="InterPro" id="IPR027417">
    <property type="entry name" value="P-loop_NTPase"/>
</dbReference>
<dbReference type="FunFam" id="3.40.50.300:FF:000425">
    <property type="entry name" value="Probable ABC transporter, ATP-binding subunit"/>
    <property type="match status" value="1"/>
</dbReference>
<sequence>MLELIRLHKTFGQKTVADHISLTVPAGRLLAVLGASGGGKTTLLHMAAGLVRPDSGQIRIGGRDVTGIPPERRRTGLMFQDYALFPHLTVAQNLAFGPAMHGIPAAERRIRITRILADIGLENEAQRMPDSLSGGEQQRAALARAMLIEPELLLLDEPYSNLDSHRRHDLRTLTLAQIRHRNIPAVLVTHDPAEALQMADEIALMQNGRIIQQGAPAELLHRPASAAAARLLGLANVSPDRYIPPQAVRPSENGTPSRVSRILLHPQHSQIIVQHPEWGSLHMPLPPSAAVPETGSLLNISVDRTAVVIFDPAA</sequence>
<keyword evidence="7" id="KW-0406">Ion transport</keyword>
<dbReference type="Proteomes" id="UP001149607">
    <property type="component" value="Chromosome"/>
</dbReference>
<evidence type="ECO:0000256" key="6">
    <source>
        <dbReference type="ARBA" id="ARBA00023004"/>
    </source>
</evidence>
<evidence type="ECO:0000313" key="12">
    <source>
        <dbReference type="Proteomes" id="UP001149607"/>
    </source>
</evidence>
<evidence type="ECO:0000313" key="10">
    <source>
        <dbReference type="EMBL" id="MDD9328140.1"/>
    </source>
</evidence>
<dbReference type="PROSITE" id="PS00211">
    <property type="entry name" value="ABC_TRANSPORTER_1"/>
    <property type="match status" value="1"/>
</dbReference>
<dbReference type="SMART" id="SM00382">
    <property type="entry name" value="AAA"/>
    <property type="match status" value="1"/>
</dbReference>
<keyword evidence="4" id="KW-0547">Nucleotide-binding</keyword>
<reference evidence="10" key="1">
    <citation type="submission" date="2022-10" db="EMBL/GenBank/DDBJ databases">
        <authorList>
            <person name="Boutroux M."/>
        </authorList>
    </citation>
    <scope>NUCLEOTIDE SEQUENCE</scope>
    <source>
        <strain evidence="10">51.81</strain>
    </source>
</reference>
<keyword evidence="12" id="KW-1185">Reference proteome</keyword>
<dbReference type="RefSeq" id="WP_274585249.1">
    <property type="nucleotide sequence ID" value="NZ_CP145811.1"/>
</dbReference>
<evidence type="ECO:0000256" key="8">
    <source>
        <dbReference type="ARBA" id="ARBA00023136"/>
    </source>
</evidence>
<evidence type="ECO:0000256" key="7">
    <source>
        <dbReference type="ARBA" id="ARBA00023065"/>
    </source>
</evidence>
<evidence type="ECO:0000256" key="2">
    <source>
        <dbReference type="ARBA" id="ARBA00022475"/>
    </source>
</evidence>
<keyword evidence="6" id="KW-0408">Iron</keyword>
<keyword evidence="8" id="KW-0472">Membrane</keyword>
<evidence type="ECO:0000256" key="1">
    <source>
        <dbReference type="ARBA" id="ARBA00022448"/>
    </source>
</evidence>
<reference evidence="11" key="2">
    <citation type="submission" date="2024-02" db="EMBL/GenBank/DDBJ databases">
        <title>Neisseria leonii sp. nov.</title>
        <authorList>
            <person name="Boutroux M."/>
            <person name="Favre-Rochex S."/>
            <person name="Gorgette O."/>
            <person name="Touak G."/>
            <person name="Muhle E."/>
            <person name="Chesneau O."/>
            <person name="Clermont D."/>
            <person name="Rahi P."/>
        </authorList>
    </citation>
    <scope>NUCLEOTIDE SEQUENCE</scope>
    <source>
        <strain evidence="11">51.81</strain>
    </source>
</reference>
<protein>
    <submittedName>
        <fullName evidence="10">ABC transporter ATP-binding protein</fullName>
    </submittedName>
</protein>
<dbReference type="CDD" id="cd03259">
    <property type="entry name" value="ABC_Carb_Solutes_like"/>
    <property type="match status" value="1"/>
</dbReference>
<gene>
    <name evidence="10" type="ORF">ORY91_001558</name>
    <name evidence="11" type="ORF">V9W64_05450</name>
</gene>
<name>A0A9X4E3N5_9NEIS</name>
<dbReference type="EMBL" id="JAPQFL010000004">
    <property type="protein sequence ID" value="MDD9328140.1"/>
    <property type="molecule type" value="Genomic_DNA"/>
</dbReference>
<proteinExistence type="predicted"/>
<dbReference type="AlphaFoldDB" id="A0A9X4E3N5"/>
<organism evidence="10">
    <name type="scientific">Neisseria leonii</name>
    <dbReference type="NCBI Taxonomy" id="2995413"/>
    <lineage>
        <taxon>Bacteria</taxon>
        <taxon>Pseudomonadati</taxon>
        <taxon>Pseudomonadota</taxon>
        <taxon>Betaproteobacteria</taxon>
        <taxon>Neisseriales</taxon>
        <taxon>Neisseriaceae</taxon>
        <taxon>Neisseria</taxon>
    </lineage>
</organism>
<keyword evidence="3" id="KW-0410">Iron transport</keyword>
<keyword evidence="1" id="KW-0813">Transport</keyword>
<dbReference type="GO" id="GO:0016020">
    <property type="term" value="C:membrane"/>
    <property type="evidence" value="ECO:0007669"/>
    <property type="project" value="InterPro"/>
</dbReference>
<accession>A0A9X4E3N5</accession>
<evidence type="ECO:0000256" key="3">
    <source>
        <dbReference type="ARBA" id="ARBA00022496"/>
    </source>
</evidence>
<keyword evidence="2" id="KW-1003">Cell membrane</keyword>
<evidence type="ECO:0000313" key="11">
    <source>
        <dbReference type="EMBL" id="WWY02191.1"/>
    </source>
</evidence>
<dbReference type="InterPro" id="IPR003439">
    <property type="entry name" value="ABC_transporter-like_ATP-bd"/>
</dbReference>
<dbReference type="SUPFAM" id="SSF52540">
    <property type="entry name" value="P-loop containing nucleoside triphosphate hydrolases"/>
    <property type="match status" value="1"/>
</dbReference>
<dbReference type="PANTHER" id="PTHR42781">
    <property type="entry name" value="SPERMIDINE/PUTRESCINE IMPORT ATP-BINDING PROTEIN POTA"/>
    <property type="match status" value="1"/>
</dbReference>